<dbReference type="InterPro" id="IPR010737">
    <property type="entry name" value="4-carb_acid_sugar_kinase_N"/>
</dbReference>
<feature type="domain" description="Four-carbon acid sugar kinase nucleotide binding" evidence="8">
    <location>
        <begin position="255"/>
        <end position="423"/>
    </location>
</feature>
<gene>
    <name evidence="9" type="ORF">GQF01_32165</name>
</gene>
<dbReference type="Gene3D" id="3.40.50.10840">
    <property type="entry name" value="Putative sugar-binding, N-terminal domain"/>
    <property type="match status" value="1"/>
</dbReference>
<protein>
    <recommendedName>
        <fullName evidence="11">Four-carbon acid sugar kinase family protein</fullName>
    </recommendedName>
</protein>
<evidence type="ECO:0000313" key="9">
    <source>
        <dbReference type="EMBL" id="MZQ86773.1"/>
    </source>
</evidence>
<evidence type="ECO:0000256" key="4">
    <source>
        <dbReference type="ARBA" id="ARBA00022777"/>
    </source>
</evidence>
<evidence type="ECO:0000313" key="10">
    <source>
        <dbReference type="Proteomes" id="UP000481087"/>
    </source>
</evidence>
<evidence type="ECO:0000259" key="7">
    <source>
        <dbReference type="Pfam" id="PF07005"/>
    </source>
</evidence>
<comment type="caution">
    <text evidence="9">The sequence shown here is derived from an EMBL/GenBank/DDBJ whole genome shotgun (WGS) entry which is preliminary data.</text>
</comment>
<dbReference type="Pfam" id="PF17042">
    <property type="entry name" value="NBD_C"/>
    <property type="match status" value="1"/>
</dbReference>
<organism evidence="9 10">
    <name type="scientific">Paenibacillus silvestris</name>
    <dbReference type="NCBI Taxonomy" id="2606219"/>
    <lineage>
        <taxon>Bacteria</taxon>
        <taxon>Bacillati</taxon>
        <taxon>Bacillota</taxon>
        <taxon>Bacilli</taxon>
        <taxon>Bacillales</taxon>
        <taxon>Paenibacillaceae</taxon>
        <taxon>Paenibacillus</taxon>
    </lineage>
</organism>
<dbReference type="AlphaFoldDB" id="A0A6L8V8X9"/>
<accession>A0A6L8V8X9</accession>
<reference evidence="9 10" key="1">
    <citation type="submission" date="2019-12" db="EMBL/GenBank/DDBJ databases">
        <title>Paenibacillus sp. nov. sp. isolated from soil.</title>
        <authorList>
            <person name="Kim J."/>
            <person name="Jeong S.E."/>
            <person name="Jung H.S."/>
            <person name="Jeon C.O."/>
        </authorList>
    </citation>
    <scope>NUCLEOTIDE SEQUENCE [LARGE SCALE GENOMIC DNA]</scope>
    <source>
        <strain evidence="9 10">5J-6</strain>
    </source>
</reference>
<keyword evidence="5" id="KW-0067">ATP-binding</keyword>
<keyword evidence="10" id="KW-1185">Reference proteome</keyword>
<evidence type="ECO:0000259" key="8">
    <source>
        <dbReference type="Pfam" id="PF17042"/>
    </source>
</evidence>
<name>A0A6L8V8X9_9BACL</name>
<evidence type="ECO:0000256" key="1">
    <source>
        <dbReference type="ARBA" id="ARBA00005715"/>
    </source>
</evidence>
<comment type="similarity">
    <text evidence="1">Belongs to the four-carbon acid sugar kinase family.</text>
</comment>
<keyword evidence="2" id="KW-0808">Transferase</keyword>
<keyword evidence="6" id="KW-0119">Carbohydrate metabolism</keyword>
<evidence type="ECO:0000256" key="5">
    <source>
        <dbReference type="ARBA" id="ARBA00022840"/>
    </source>
</evidence>
<feature type="domain" description="Four-carbon acid sugar kinase N-terminal" evidence="7">
    <location>
        <begin position="4"/>
        <end position="227"/>
    </location>
</feature>
<dbReference type="SUPFAM" id="SSF142764">
    <property type="entry name" value="YgbK-like"/>
    <property type="match status" value="1"/>
</dbReference>
<evidence type="ECO:0000256" key="6">
    <source>
        <dbReference type="ARBA" id="ARBA00023277"/>
    </source>
</evidence>
<evidence type="ECO:0008006" key="11">
    <source>
        <dbReference type="Google" id="ProtNLM"/>
    </source>
</evidence>
<evidence type="ECO:0000256" key="2">
    <source>
        <dbReference type="ARBA" id="ARBA00022679"/>
    </source>
</evidence>
<keyword evidence="3" id="KW-0547">Nucleotide-binding</keyword>
<evidence type="ECO:0000256" key="3">
    <source>
        <dbReference type="ARBA" id="ARBA00022741"/>
    </source>
</evidence>
<dbReference type="InterPro" id="IPR042213">
    <property type="entry name" value="NBD_C_sf"/>
</dbReference>
<keyword evidence="4" id="KW-0418">Kinase</keyword>
<dbReference type="Pfam" id="PF07005">
    <property type="entry name" value="SBD_N"/>
    <property type="match status" value="1"/>
</dbReference>
<dbReference type="GO" id="GO:0005524">
    <property type="term" value="F:ATP binding"/>
    <property type="evidence" value="ECO:0007669"/>
    <property type="project" value="UniProtKB-KW"/>
</dbReference>
<dbReference type="GO" id="GO:0016301">
    <property type="term" value="F:kinase activity"/>
    <property type="evidence" value="ECO:0007669"/>
    <property type="project" value="UniProtKB-KW"/>
</dbReference>
<sequence length="436" mass="46741">MKQIAIIADDLTGASDSGVQFARKGLQTQVFFDIEQVSKQEQAMEAIVIDTDSRSVAQEIAYARVKEAALPIHQADFPHIYKKMDSTLRGNLGVEIDAVMDVIPFDFAVVAPAFPKIGRTTSQGIHYLNGVPVSETEIANDPKCPVKESDLVKLFSSQSKRKVGLIPLDILRAGKDQVHLNIQSLLEAKIELIVFDATTEEDVGHIAEWVAQTSYKPLWAGSAGLADFLPSALSLPVHSSESSEQTLGGTKPVMLVAGSISQVTRGQVAAYNREPRVIAVELNTVQAIASEEGLKAEIERCGRELQAALMDGFDVSLCASSSPEQVQLTKAAGSQRGLNSTEVSNQISHILGEIASEIMQSVELQGVILTGGDTAKGVCKHLGVSSIQLIKEIEPGIPLGLLVRDKPVWAVTKAGAFGNEHSLSKAKKALKGEVFQ</sequence>
<proteinExistence type="inferred from homology"/>
<dbReference type="InterPro" id="IPR031475">
    <property type="entry name" value="NBD_C"/>
</dbReference>
<dbReference type="Gene3D" id="3.40.980.20">
    <property type="entry name" value="Four-carbon acid sugar kinase, nucleotide binding domain"/>
    <property type="match status" value="1"/>
</dbReference>
<dbReference type="Proteomes" id="UP000481087">
    <property type="component" value="Unassembled WGS sequence"/>
</dbReference>
<dbReference type="RefSeq" id="WP_161411207.1">
    <property type="nucleotide sequence ID" value="NZ_WTUZ01000040.1"/>
</dbReference>
<dbReference type="EMBL" id="WTUZ01000040">
    <property type="protein sequence ID" value="MZQ86773.1"/>
    <property type="molecule type" value="Genomic_DNA"/>
</dbReference>
<dbReference type="InterPro" id="IPR037051">
    <property type="entry name" value="4-carb_acid_sugar_kinase_N_sf"/>
</dbReference>